<dbReference type="Pfam" id="PF02798">
    <property type="entry name" value="GST_N"/>
    <property type="match status" value="1"/>
</dbReference>
<dbReference type="SFLD" id="SFLDG00358">
    <property type="entry name" value="Main_(cytGST)"/>
    <property type="match status" value="1"/>
</dbReference>
<evidence type="ECO:0000256" key="1">
    <source>
        <dbReference type="ARBA" id="ARBA00007409"/>
    </source>
</evidence>
<dbReference type="PROSITE" id="PS50405">
    <property type="entry name" value="GST_CTER"/>
    <property type="match status" value="1"/>
</dbReference>
<evidence type="ECO:0000313" key="5">
    <source>
        <dbReference type="EMBL" id="KAF5852825.1"/>
    </source>
</evidence>
<evidence type="ECO:0000256" key="2">
    <source>
        <dbReference type="RuleBase" id="RU003494"/>
    </source>
</evidence>
<dbReference type="Pfam" id="PF00043">
    <property type="entry name" value="GST_C"/>
    <property type="match status" value="1"/>
</dbReference>
<dbReference type="CDD" id="cd03057">
    <property type="entry name" value="GST_N_Beta"/>
    <property type="match status" value="1"/>
</dbReference>
<dbReference type="PANTHER" id="PTHR44051">
    <property type="entry name" value="GLUTATHIONE S-TRANSFERASE-RELATED"/>
    <property type="match status" value="1"/>
</dbReference>
<comment type="similarity">
    <text evidence="1 2">Belongs to the GST superfamily.</text>
</comment>
<evidence type="ECO:0000259" key="4">
    <source>
        <dbReference type="PROSITE" id="PS50405"/>
    </source>
</evidence>
<dbReference type="InterPro" id="IPR040079">
    <property type="entry name" value="Glutathione_S-Trfase"/>
</dbReference>
<dbReference type="InterPro" id="IPR010987">
    <property type="entry name" value="Glutathione-S-Trfase_C-like"/>
</dbReference>
<dbReference type="PANTHER" id="PTHR44051:SF8">
    <property type="entry name" value="GLUTATHIONE S-TRANSFERASE GSTA"/>
    <property type="match status" value="1"/>
</dbReference>
<accession>A0A8H6DZX6</accession>
<comment type="caution">
    <text evidence="5">The sequence shown here is derived from an EMBL/GenBank/DDBJ whole genome shotgun (WGS) entry which is preliminary data.</text>
</comment>
<dbReference type="SFLD" id="SFLDS00019">
    <property type="entry name" value="Glutathione_Transferase_(cytos"/>
    <property type="match status" value="1"/>
</dbReference>
<gene>
    <name evidence="5" type="ORF">GGP41_008289</name>
</gene>
<dbReference type="InterPro" id="IPR036249">
    <property type="entry name" value="Thioredoxin-like_sf"/>
</dbReference>
<reference evidence="5" key="1">
    <citation type="submission" date="2019-11" db="EMBL/GenBank/DDBJ databases">
        <title>Bipolaris sorokiniana Genome sequencing.</title>
        <authorList>
            <person name="Wang H."/>
        </authorList>
    </citation>
    <scope>NUCLEOTIDE SEQUENCE</scope>
</reference>
<dbReference type="SUPFAM" id="SSF47616">
    <property type="entry name" value="GST C-terminal domain-like"/>
    <property type="match status" value="1"/>
</dbReference>
<dbReference type="SFLD" id="SFLDG01150">
    <property type="entry name" value="Main.1:_Beta-like"/>
    <property type="match status" value="1"/>
</dbReference>
<dbReference type="InterPro" id="IPR004045">
    <property type="entry name" value="Glutathione_S-Trfase_N"/>
</dbReference>
<dbReference type="PROSITE" id="PS50404">
    <property type="entry name" value="GST_NTER"/>
    <property type="match status" value="1"/>
</dbReference>
<name>A0A8H6DZX6_COCSA</name>
<organism evidence="5 6">
    <name type="scientific">Cochliobolus sativus</name>
    <name type="common">Common root rot and spot blotch fungus</name>
    <name type="synonym">Bipolaris sorokiniana</name>
    <dbReference type="NCBI Taxonomy" id="45130"/>
    <lineage>
        <taxon>Eukaryota</taxon>
        <taxon>Fungi</taxon>
        <taxon>Dikarya</taxon>
        <taxon>Ascomycota</taxon>
        <taxon>Pezizomycotina</taxon>
        <taxon>Dothideomycetes</taxon>
        <taxon>Pleosporomycetidae</taxon>
        <taxon>Pleosporales</taxon>
        <taxon>Pleosporineae</taxon>
        <taxon>Pleosporaceae</taxon>
        <taxon>Bipolaris</taxon>
    </lineage>
</organism>
<feature type="domain" description="GST N-terminal" evidence="3">
    <location>
        <begin position="2"/>
        <end position="81"/>
    </location>
</feature>
<dbReference type="EMBL" id="WNKQ01000003">
    <property type="protein sequence ID" value="KAF5852825.1"/>
    <property type="molecule type" value="Genomic_DNA"/>
</dbReference>
<dbReference type="SMR" id="A0A8H6DZX6"/>
<dbReference type="Proteomes" id="UP000624244">
    <property type="component" value="Unassembled WGS sequence"/>
</dbReference>
<dbReference type="InterPro" id="IPR036282">
    <property type="entry name" value="Glutathione-S-Trfase_C_sf"/>
</dbReference>
<dbReference type="Gene3D" id="3.40.30.10">
    <property type="entry name" value="Glutaredoxin"/>
    <property type="match status" value="1"/>
</dbReference>
<evidence type="ECO:0000313" key="6">
    <source>
        <dbReference type="Proteomes" id="UP000624244"/>
    </source>
</evidence>
<proteinExistence type="inferred from homology"/>
<evidence type="ECO:0008006" key="7">
    <source>
        <dbReference type="Google" id="ProtNLM"/>
    </source>
</evidence>
<dbReference type="CDD" id="cd03188">
    <property type="entry name" value="GST_C_Beta"/>
    <property type="match status" value="1"/>
</dbReference>
<evidence type="ECO:0000259" key="3">
    <source>
        <dbReference type="PROSITE" id="PS50404"/>
    </source>
</evidence>
<dbReference type="InterPro" id="IPR004046">
    <property type="entry name" value="GST_C"/>
</dbReference>
<dbReference type="Gene3D" id="1.20.1050.10">
    <property type="match status" value="1"/>
</dbReference>
<feature type="domain" description="GST C-terminal" evidence="4">
    <location>
        <begin position="86"/>
        <end position="213"/>
    </location>
</feature>
<protein>
    <recommendedName>
        <fullName evidence="7">GST C-terminal domain-containing protein</fullName>
    </recommendedName>
</protein>
<dbReference type="OMA" id="HVNHAHR"/>
<dbReference type="SUPFAM" id="SSF52833">
    <property type="entry name" value="Thioredoxin-like"/>
    <property type="match status" value="1"/>
</dbReference>
<sequence length="213" mass="23858">MAPNLHLYHTPGSCSLASHIALNSALLSFNATDLHATRGFPASQLHLNPKGRVPILEIDGELITETPAILATISSLAPEKNLLGKGAMDQARAYEWMAWLSGTMHGQAFGCLFRPARFIKDEAMHEALRESGRNQVKECFEYVEKKLEAKNWAVGDAFTVVDAYLLVFYRWGNMLKMEMRDKYPNYTRLVDAVIEREDVTRTIVSEGISALNE</sequence>
<dbReference type="AlphaFoldDB" id="A0A8H6DZX6"/>